<dbReference type="Pfam" id="PF05016">
    <property type="entry name" value="ParE_toxin"/>
    <property type="match status" value="1"/>
</dbReference>
<dbReference type="RefSeq" id="WP_025205239.1">
    <property type="nucleotide sequence ID" value="NZ_CP046996.1"/>
</dbReference>
<comment type="similarity">
    <text evidence="1">Belongs to the RelE toxin family.</text>
</comment>
<dbReference type="EMBL" id="CP046996">
    <property type="protein sequence ID" value="QGZ99787.1"/>
    <property type="molecule type" value="Genomic_DNA"/>
</dbReference>
<dbReference type="InterPro" id="IPR007712">
    <property type="entry name" value="RelE/ParE_toxin"/>
</dbReference>
<reference evidence="3 4" key="1">
    <citation type="submission" date="2019-12" db="EMBL/GenBank/DDBJ databases">
        <title>Sequence classification of anaerobic respiratory reductive dehalogenases: First we see many, then we see few.</title>
        <authorList>
            <person name="Molenda O."/>
            <person name="Puentes Jacome L.A."/>
            <person name="Cao X."/>
            <person name="Nesbo C.L."/>
            <person name="Tang S."/>
            <person name="Morson N."/>
            <person name="Patron J."/>
            <person name="Lomheim L."/>
            <person name="Wishart D.S."/>
            <person name="Edwards E.A."/>
        </authorList>
    </citation>
    <scope>NUCLEOTIDE SEQUENCE [LARGE SCALE GENOMIC DNA]</scope>
    <source>
        <strain evidence="3 4">12DCA</strain>
    </source>
</reference>
<dbReference type="Gene3D" id="3.30.2310.20">
    <property type="entry name" value="RelE-like"/>
    <property type="match status" value="1"/>
</dbReference>
<keyword evidence="2" id="KW-1277">Toxin-antitoxin system</keyword>
<proteinExistence type="inferred from homology"/>
<evidence type="ECO:0000256" key="2">
    <source>
        <dbReference type="ARBA" id="ARBA00022649"/>
    </source>
</evidence>
<name>A0A857DGN7_9FIRM</name>
<sequence>MNIKKYQVFWTKTAQQDLKKIIEYIAIDSTINAGKVYTDIKEKSENLYLLPLQGRIVPELNYFGILIYRELIIPPWRLIYKIEENKVWILAVIDGRRNVEDILLDRFIG</sequence>
<dbReference type="AlphaFoldDB" id="A0A857DGN7"/>
<protein>
    <submittedName>
        <fullName evidence="3">Plasmid stabilization protein</fullName>
    </submittedName>
</protein>
<evidence type="ECO:0000256" key="1">
    <source>
        <dbReference type="ARBA" id="ARBA00006226"/>
    </source>
</evidence>
<dbReference type="PANTHER" id="PTHR33755">
    <property type="entry name" value="TOXIN PARE1-RELATED"/>
    <property type="match status" value="1"/>
</dbReference>
<dbReference type="PANTHER" id="PTHR33755:SF5">
    <property type="entry name" value="TYPE II TOXIN-ANTITOXIN SYSTEM RELE_PARE FAMILY TOXIN"/>
    <property type="match status" value="1"/>
</dbReference>
<gene>
    <name evidence="3" type="ORF">GQ588_03555</name>
</gene>
<dbReference type="InterPro" id="IPR051803">
    <property type="entry name" value="TA_system_RelE-like_toxin"/>
</dbReference>
<dbReference type="InterPro" id="IPR035093">
    <property type="entry name" value="RelE/ParE_toxin_dom_sf"/>
</dbReference>
<dbReference type="Proteomes" id="UP000430508">
    <property type="component" value="Chromosome"/>
</dbReference>
<evidence type="ECO:0000313" key="3">
    <source>
        <dbReference type="EMBL" id="QGZ99787.1"/>
    </source>
</evidence>
<accession>A0A857DGN7</accession>
<evidence type="ECO:0000313" key="4">
    <source>
        <dbReference type="Proteomes" id="UP000430508"/>
    </source>
</evidence>
<dbReference type="SUPFAM" id="SSF143011">
    <property type="entry name" value="RelE-like"/>
    <property type="match status" value="1"/>
</dbReference>
<organism evidence="3 4">
    <name type="scientific">Dehalobacter restrictus</name>
    <dbReference type="NCBI Taxonomy" id="55583"/>
    <lineage>
        <taxon>Bacteria</taxon>
        <taxon>Bacillati</taxon>
        <taxon>Bacillota</taxon>
        <taxon>Clostridia</taxon>
        <taxon>Eubacteriales</taxon>
        <taxon>Desulfitobacteriaceae</taxon>
        <taxon>Dehalobacter</taxon>
    </lineage>
</organism>